<feature type="signal peptide" evidence="1">
    <location>
        <begin position="1"/>
        <end position="18"/>
    </location>
</feature>
<accession>A0A6A5X182</accession>
<evidence type="ECO:0000313" key="3">
    <source>
        <dbReference type="Proteomes" id="UP000799779"/>
    </source>
</evidence>
<feature type="chain" id="PRO_5025618510" evidence="1">
    <location>
        <begin position="19"/>
        <end position="185"/>
    </location>
</feature>
<keyword evidence="3" id="KW-1185">Reference proteome</keyword>
<proteinExistence type="predicted"/>
<evidence type="ECO:0000256" key="1">
    <source>
        <dbReference type="SAM" id="SignalP"/>
    </source>
</evidence>
<sequence>MFSNIIVVFLLAASTITAAPAKRAILQPWQVTSLTSFSPSGRPESYPWLTITTEITDPNSITLGTGTDNSTVTSPGPNAATNCQAKWYTGTSPLNHIWPCNPTEDGHWYMEVKAVKGQFSNTNFNLKFTRKVEVLFRGEAFRKTFSGKGHFDVPTNLGGTCGGSGVCSWGLKNGPLAITQSEVVV</sequence>
<dbReference type="OrthoDB" id="5226619at2759"/>
<protein>
    <submittedName>
        <fullName evidence="2">Cell death in tomato 1</fullName>
    </submittedName>
</protein>
<dbReference type="EMBL" id="ML977564">
    <property type="protein sequence ID" value="KAF2005265.1"/>
    <property type="molecule type" value="Genomic_DNA"/>
</dbReference>
<dbReference type="AlphaFoldDB" id="A0A6A5X182"/>
<gene>
    <name evidence="2" type="ORF">P154DRAFT_518791</name>
</gene>
<dbReference type="Proteomes" id="UP000799779">
    <property type="component" value="Unassembled WGS sequence"/>
</dbReference>
<keyword evidence="1" id="KW-0732">Signal</keyword>
<name>A0A6A5X182_9PLEO</name>
<evidence type="ECO:0000313" key="2">
    <source>
        <dbReference type="EMBL" id="KAF2005265.1"/>
    </source>
</evidence>
<organism evidence="2 3">
    <name type="scientific">Amniculicola lignicola CBS 123094</name>
    <dbReference type="NCBI Taxonomy" id="1392246"/>
    <lineage>
        <taxon>Eukaryota</taxon>
        <taxon>Fungi</taxon>
        <taxon>Dikarya</taxon>
        <taxon>Ascomycota</taxon>
        <taxon>Pezizomycotina</taxon>
        <taxon>Dothideomycetes</taxon>
        <taxon>Pleosporomycetidae</taxon>
        <taxon>Pleosporales</taxon>
        <taxon>Amniculicolaceae</taxon>
        <taxon>Amniculicola</taxon>
    </lineage>
</organism>
<reference evidence="2" key="1">
    <citation type="journal article" date="2020" name="Stud. Mycol.">
        <title>101 Dothideomycetes genomes: a test case for predicting lifestyles and emergence of pathogens.</title>
        <authorList>
            <person name="Haridas S."/>
            <person name="Albert R."/>
            <person name="Binder M."/>
            <person name="Bloem J."/>
            <person name="Labutti K."/>
            <person name="Salamov A."/>
            <person name="Andreopoulos B."/>
            <person name="Baker S."/>
            <person name="Barry K."/>
            <person name="Bills G."/>
            <person name="Bluhm B."/>
            <person name="Cannon C."/>
            <person name="Castanera R."/>
            <person name="Culley D."/>
            <person name="Daum C."/>
            <person name="Ezra D."/>
            <person name="Gonzalez J."/>
            <person name="Henrissat B."/>
            <person name="Kuo A."/>
            <person name="Liang C."/>
            <person name="Lipzen A."/>
            <person name="Lutzoni F."/>
            <person name="Magnuson J."/>
            <person name="Mondo S."/>
            <person name="Nolan M."/>
            <person name="Ohm R."/>
            <person name="Pangilinan J."/>
            <person name="Park H.-J."/>
            <person name="Ramirez L."/>
            <person name="Alfaro M."/>
            <person name="Sun H."/>
            <person name="Tritt A."/>
            <person name="Yoshinaga Y."/>
            <person name="Zwiers L.-H."/>
            <person name="Turgeon B."/>
            <person name="Goodwin S."/>
            <person name="Spatafora J."/>
            <person name="Crous P."/>
            <person name="Grigoriev I."/>
        </authorList>
    </citation>
    <scope>NUCLEOTIDE SEQUENCE</scope>
    <source>
        <strain evidence="2">CBS 123094</strain>
    </source>
</reference>